<feature type="compositionally biased region" description="Polar residues" evidence="1">
    <location>
        <begin position="1"/>
        <end position="11"/>
    </location>
</feature>
<name>A0AAP0EFF1_9MAGN</name>
<dbReference type="SUPFAM" id="SSF52540">
    <property type="entry name" value="P-loop containing nucleoside triphosphate hydrolases"/>
    <property type="match status" value="1"/>
</dbReference>
<keyword evidence="3" id="KW-1185">Reference proteome</keyword>
<evidence type="ECO:0000313" key="3">
    <source>
        <dbReference type="Proteomes" id="UP001417504"/>
    </source>
</evidence>
<dbReference type="Proteomes" id="UP001417504">
    <property type="component" value="Unassembled WGS sequence"/>
</dbReference>
<dbReference type="InterPro" id="IPR027417">
    <property type="entry name" value="P-loop_NTPase"/>
</dbReference>
<accession>A0AAP0EFF1</accession>
<feature type="region of interest" description="Disordered" evidence="1">
    <location>
        <begin position="1"/>
        <end position="22"/>
    </location>
</feature>
<protein>
    <submittedName>
        <fullName evidence="2">Uncharacterized protein</fullName>
    </submittedName>
</protein>
<proteinExistence type="predicted"/>
<evidence type="ECO:0000313" key="2">
    <source>
        <dbReference type="EMBL" id="KAK9089973.1"/>
    </source>
</evidence>
<comment type="caution">
    <text evidence="2">The sequence shown here is derived from an EMBL/GenBank/DDBJ whole genome shotgun (WGS) entry which is preliminary data.</text>
</comment>
<dbReference type="EMBL" id="JBBNAE010000010">
    <property type="protein sequence ID" value="KAK9089973.1"/>
    <property type="molecule type" value="Genomic_DNA"/>
</dbReference>
<evidence type="ECO:0000256" key="1">
    <source>
        <dbReference type="SAM" id="MobiDB-lite"/>
    </source>
</evidence>
<reference evidence="2 3" key="1">
    <citation type="submission" date="2024-01" db="EMBL/GenBank/DDBJ databases">
        <title>Genome assemblies of Stephania.</title>
        <authorList>
            <person name="Yang L."/>
        </authorList>
    </citation>
    <scope>NUCLEOTIDE SEQUENCE [LARGE SCALE GENOMIC DNA]</scope>
    <source>
        <strain evidence="2">QJT</strain>
        <tissue evidence="2">Leaf</tissue>
    </source>
</reference>
<gene>
    <name evidence="2" type="ORF">Sjap_023150</name>
</gene>
<sequence>MQSDSSPQPFQNPHLHTTLLKPPPKFTFIATDDECFYVRGTSTDDAVSANQCSNSTSKQHLKPPVVVFVGSRIGADLLSEEAITVTTGIKALSIHGEKPMKERREILRLFLTGRGK</sequence>
<organism evidence="2 3">
    <name type="scientific">Stephania japonica</name>
    <dbReference type="NCBI Taxonomy" id="461633"/>
    <lineage>
        <taxon>Eukaryota</taxon>
        <taxon>Viridiplantae</taxon>
        <taxon>Streptophyta</taxon>
        <taxon>Embryophyta</taxon>
        <taxon>Tracheophyta</taxon>
        <taxon>Spermatophyta</taxon>
        <taxon>Magnoliopsida</taxon>
        <taxon>Ranunculales</taxon>
        <taxon>Menispermaceae</taxon>
        <taxon>Menispermoideae</taxon>
        <taxon>Cissampelideae</taxon>
        <taxon>Stephania</taxon>
    </lineage>
</organism>
<dbReference type="AlphaFoldDB" id="A0AAP0EFF1"/>
<dbReference type="Gene3D" id="3.40.50.300">
    <property type="entry name" value="P-loop containing nucleotide triphosphate hydrolases"/>
    <property type="match status" value="1"/>
</dbReference>